<accession>A0A512HSS3</accession>
<dbReference type="InterPro" id="IPR051790">
    <property type="entry name" value="Cytochrome_c-biogenesis_DsbD"/>
</dbReference>
<protein>
    <submittedName>
        <fullName evidence="8">Cytochrome C biogenesis protein CcdA</fullName>
    </submittedName>
</protein>
<comment type="subcellular location">
    <subcellularLocation>
        <location evidence="1">Membrane</location>
        <topology evidence="1">Multi-pass membrane protein</topology>
    </subcellularLocation>
</comment>
<evidence type="ECO:0000313" key="8">
    <source>
        <dbReference type="EMBL" id="GEO88440.1"/>
    </source>
</evidence>
<feature type="domain" description="Cytochrome C biogenesis protein transmembrane" evidence="7">
    <location>
        <begin position="20"/>
        <end position="214"/>
    </location>
</feature>
<name>A0A512HSS3_9ACTN</name>
<keyword evidence="5 6" id="KW-0472">Membrane</keyword>
<proteinExistence type="inferred from homology"/>
<dbReference type="GO" id="GO:0017004">
    <property type="term" value="P:cytochrome complex assembly"/>
    <property type="evidence" value="ECO:0007669"/>
    <property type="project" value="InterPro"/>
</dbReference>
<dbReference type="Pfam" id="PF02683">
    <property type="entry name" value="DsbD_TM"/>
    <property type="match status" value="1"/>
</dbReference>
<evidence type="ECO:0000256" key="5">
    <source>
        <dbReference type="ARBA" id="ARBA00023136"/>
    </source>
</evidence>
<evidence type="ECO:0000259" key="7">
    <source>
        <dbReference type="Pfam" id="PF02683"/>
    </source>
</evidence>
<keyword evidence="9" id="KW-1185">Reference proteome</keyword>
<organism evidence="8 9">
    <name type="scientific">Aeromicrobium flavum</name>
    <dbReference type="NCBI Taxonomy" id="416568"/>
    <lineage>
        <taxon>Bacteria</taxon>
        <taxon>Bacillati</taxon>
        <taxon>Actinomycetota</taxon>
        <taxon>Actinomycetes</taxon>
        <taxon>Propionibacteriales</taxon>
        <taxon>Nocardioidaceae</taxon>
        <taxon>Aeromicrobium</taxon>
    </lineage>
</organism>
<evidence type="ECO:0000256" key="3">
    <source>
        <dbReference type="ARBA" id="ARBA00022692"/>
    </source>
</evidence>
<keyword evidence="3 6" id="KW-0812">Transmembrane</keyword>
<feature type="transmembrane region" description="Helical" evidence="6">
    <location>
        <begin position="20"/>
        <end position="45"/>
    </location>
</feature>
<dbReference type="AlphaFoldDB" id="A0A512HSS3"/>
<feature type="transmembrane region" description="Helical" evidence="6">
    <location>
        <begin position="178"/>
        <end position="202"/>
    </location>
</feature>
<feature type="transmembrane region" description="Helical" evidence="6">
    <location>
        <begin position="102"/>
        <end position="124"/>
    </location>
</feature>
<dbReference type="RefSeq" id="WP_146825835.1">
    <property type="nucleotide sequence ID" value="NZ_BAAAYQ010000001.1"/>
</dbReference>
<evidence type="ECO:0000256" key="6">
    <source>
        <dbReference type="SAM" id="Phobius"/>
    </source>
</evidence>
<dbReference type="InterPro" id="IPR003834">
    <property type="entry name" value="Cyt_c_assmbl_TM_dom"/>
</dbReference>
<comment type="similarity">
    <text evidence="2">Belongs to the DsbD family.</text>
</comment>
<sequence>MIGGDVGDWFLDTAASGNLVLTVPVALLAGLVSFFSPCVVPLLPGYLSYVSGVAVTELESARRRRIVLGAILFVLGFSAVFVAGGALFGAVGQELLPYQREISIGAGALLVVMGIAFIGWVPMLQRDVRAHGVRSVGLLAAPLLGVVFGVGWTPCIGPTLTAVLALSANEATAGRGAFLTLVYCVGLGLPFILAALFLSRFLRVTGWVRRHQRIVSAAGGALLILTGVLLVTGWWQDLVIELQHWVTGFEVAL</sequence>
<dbReference type="PANTHER" id="PTHR31272:SF4">
    <property type="entry name" value="CYTOCHROME C-TYPE BIOGENESIS PROTEIN HI_1454-RELATED"/>
    <property type="match status" value="1"/>
</dbReference>
<evidence type="ECO:0000256" key="1">
    <source>
        <dbReference type="ARBA" id="ARBA00004141"/>
    </source>
</evidence>
<comment type="caution">
    <text evidence="8">The sequence shown here is derived from an EMBL/GenBank/DDBJ whole genome shotgun (WGS) entry which is preliminary data.</text>
</comment>
<dbReference type="OrthoDB" id="9803065at2"/>
<dbReference type="GO" id="GO:0016020">
    <property type="term" value="C:membrane"/>
    <property type="evidence" value="ECO:0007669"/>
    <property type="project" value="UniProtKB-SubCell"/>
</dbReference>
<feature type="transmembrane region" description="Helical" evidence="6">
    <location>
        <begin position="66"/>
        <end position="90"/>
    </location>
</feature>
<evidence type="ECO:0000256" key="2">
    <source>
        <dbReference type="ARBA" id="ARBA00006143"/>
    </source>
</evidence>
<feature type="transmembrane region" description="Helical" evidence="6">
    <location>
        <begin position="214"/>
        <end position="235"/>
    </location>
</feature>
<reference evidence="8 9" key="1">
    <citation type="submission" date="2019-07" db="EMBL/GenBank/DDBJ databases">
        <title>Whole genome shotgun sequence of Aeromicrobium flavum NBRC 107625.</title>
        <authorList>
            <person name="Hosoyama A."/>
            <person name="Uohara A."/>
            <person name="Ohji S."/>
            <person name="Ichikawa N."/>
        </authorList>
    </citation>
    <scope>NUCLEOTIDE SEQUENCE [LARGE SCALE GENOMIC DNA]</scope>
    <source>
        <strain evidence="8 9">NBRC 107625</strain>
    </source>
</reference>
<evidence type="ECO:0000313" key="9">
    <source>
        <dbReference type="Proteomes" id="UP000321769"/>
    </source>
</evidence>
<gene>
    <name evidence="8" type="ORF">AFL01nite_07670</name>
</gene>
<feature type="transmembrane region" description="Helical" evidence="6">
    <location>
        <begin position="136"/>
        <end position="166"/>
    </location>
</feature>
<evidence type="ECO:0000256" key="4">
    <source>
        <dbReference type="ARBA" id="ARBA00022989"/>
    </source>
</evidence>
<dbReference type="PANTHER" id="PTHR31272">
    <property type="entry name" value="CYTOCHROME C-TYPE BIOGENESIS PROTEIN HI_1454-RELATED"/>
    <property type="match status" value="1"/>
</dbReference>
<dbReference type="Proteomes" id="UP000321769">
    <property type="component" value="Unassembled WGS sequence"/>
</dbReference>
<dbReference type="EMBL" id="BJZQ01000002">
    <property type="protein sequence ID" value="GEO88440.1"/>
    <property type="molecule type" value="Genomic_DNA"/>
</dbReference>
<keyword evidence="4 6" id="KW-1133">Transmembrane helix</keyword>